<dbReference type="Proteomes" id="UP000236584">
    <property type="component" value="Chromosome"/>
</dbReference>
<dbReference type="KEGG" id="srub:C2R22_03870"/>
<dbReference type="Gene3D" id="1.20.1260.10">
    <property type="match status" value="2"/>
</dbReference>
<name>A0A2I8VG59_9EURY</name>
<dbReference type="InterPro" id="IPR006311">
    <property type="entry name" value="TAT_signal"/>
</dbReference>
<protein>
    <recommendedName>
        <fullName evidence="4">Ferritin-like domain-containing protein</fullName>
    </recommendedName>
</protein>
<dbReference type="PANTHER" id="PTHR31694:SF26">
    <property type="entry name" value="OS05G0151100 PROTEIN"/>
    <property type="match status" value="1"/>
</dbReference>
<feature type="region of interest" description="Disordered" evidence="1">
    <location>
        <begin position="1"/>
        <end position="21"/>
    </location>
</feature>
<dbReference type="RefSeq" id="WP_103424587.1">
    <property type="nucleotide sequence ID" value="NZ_CP026309.1"/>
</dbReference>
<dbReference type="InterPro" id="IPR009078">
    <property type="entry name" value="Ferritin-like_SF"/>
</dbReference>
<dbReference type="PANTHER" id="PTHR31694">
    <property type="entry name" value="DESICCATION-LIKE PROTEIN"/>
    <property type="match status" value="1"/>
</dbReference>
<dbReference type="EMBL" id="CP026309">
    <property type="protein sequence ID" value="AUV80900.1"/>
    <property type="molecule type" value="Genomic_DNA"/>
</dbReference>
<dbReference type="CDD" id="cd00657">
    <property type="entry name" value="Ferritin_like"/>
    <property type="match status" value="1"/>
</dbReference>
<evidence type="ECO:0000256" key="1">
    <source>
        <dbReference type="SAM" id="MobiDB-lite"/>
    </source>
</evidence>
<reference evidence="2 3" key="1">
    <citation type="submission" date="2018-01" db="EMBL/GenBank/DDBJ databases">
        <title>Complete genome sequence of Salinigranum rubrum GX10T, an extremely halophilic archaeon isolated from a marine solar saltern.</title>
        <authorList>
            <person name="Han S."/>
        </authorList>
    </citation>
    <scope>NUCLEOTIDE SEQUENCE [LARGE SCALE GENOMIC DNA]</scope>
    <source>
        <strain evidence="2 3">GX10</strain>
    </source>
</reference>
<sequence length="450" mass="47590">MKPNQTASDRDDSSSTSSRASRRAFLGSAATLSALAFAGCMGSDGSGAATETATDTPMATATETPTPTEEPMTETETETMQRVDPDVPVLNYALTLEHLENAFYRDGLAAFSDDELMSASVLSNFDEQVRMDVPEYLTVVGEHEAAHVEAIAATVEQLGGTPVEEAEYDFGYETPSEFLGVAQALENTGVAAYAGAAPSIHSNDVLSAAAGIHSVEARHASFLNLVNGDSPYPKAVDEARSMAEVLEIAGQFVTSDTSGMSESPETMEKPIARKQENEVSDLDVLNYALTLEHLENAFYRDGLAAFSDDELMSADALSVFSEDLRATVPGRLATVGEHEAAHVTALTDVVEQLGGTPVEEAEYDFGYETPSEFLGVAQALENTGVAAYAGAAPTVQNDDIFAAAIGIHSVEARHASFLNELNVSSPFPAGVDEAMTMAEVREVAGQFIVN</sequence>
<dbReference type="AlphaFoldDB" id="A0A2I8VG59"/>
<dbReference type="InterPro" id="IPR012347">
    <property type="entry name" value="Ferritin-like"/>
</dbReference>
<evidence type="ECO:0008006" key="4">
    <source>
        <dbReference type="Google" id="ProtNLM"/>
    </source>
</evidence>
<dbReference type="Pfam" id="PF13668">
    <property type="entry name" value="Ferritin_2"/>
    <property type="match status" value="2"/>
</dbReference>
<accession>A0A2I8VG59</accession>
<dbReference type="SUPFAM" id="SSF47240">
    <property type="entry name" value="Ferritin-like"/>
    <property type="match status" value="2"/>
</dbReference>
<dbReference type="PROSITE" id="PS51318">
    <property type="entry name" value="TAT"/>
    <property type="match status" value="1"/>
</dbReference>
<dbReference type="InterPro" id="IPR052965">
    <property type="entry name" value="Pigment-catalase-like"/>
</dbReference>
<organism evidence="2 3">
    <name type="scientific">Salinigranum rubrum</name>
    <dbReference type="NCBI Taxonomy" id="755307"/>
    <lineage>
        <taxon>Archaea</taxon>
        <taxon>Methanobacteriati</taxon>
        <taxon>Methanobacteriota</taxon>
        <taxon>Stenosarchaea group</taxon>
        <taxon>Halobacteria</taxon>
        <taxon>Halobacteriales</taxon>
        <taxon>Haloferacaceae</taxon>
        <taxon>Salinigranum</taxon>
    </lineage>
</organism>
<evidence type="ECO:0000313" key="2">
    <source>
        <dbReference type="EMBL" id="AUV80900.1"/>
    </source>
</evidence>
<proteinExistence type="predicted"/>
<feature type="region of interest" description="Disordered" evidence="1">
    <location>
        <begin position="44"/>
        <end position="84"/>
    </location>
</feature>
<dbReference type="GeneID" id="35591197"/>
<keyword evidence="3" id="KW-1185">Reference proteome</keyword>
<feature type="compositionally biased region" description="Low complexity" evidence="1">
    <location>
        <begin position="48"/>
        <end position="70"/>
    </location>
</feature>
<evidence type="ECO:0000313" key="3">
    <source>
        <dbReference type="Proteomes" id="UP000236584"/>
    </source>
</evidence>
<dbReference type="OrthoDB" id="201781at2157"/>
<gene>
    <name evidence="2" type="ORF">C2R22_03870</name>
</gene>